<feature type="region of interest" description="Disordered" evidence="1">
    <location>
        <begin position="1"/>
        <end position="41"/>
    </location>
</feature>
<dbReference type="EMBL" id="CP002593">
    <property type="protein sequence ID" value="AEA28670.1"/>
    <property type="molecule type" value="Genomic_DNA"/>
</dbReference>
<keyword evidence="3" id="KW-1185">Reference proteome</keyword>
<dbReference type="STRING" id="675635.Psed_6582"/>
<dbReference type="SUPFAM" id="SSF52540">
    <property type="entry name" value="P-loop containing nucleoside triphosphate hydrolases"/>
    <property type="match status" value="1"/>
</dbReference>
<dbReference type="eggNOG" id="COG3451">
    <property type="taxonomic scope" value="Bacteria"/>
</dbReference>
<dbReference type="HOGENOM" id="CLU_010663_0_0_11"/>
<sequence>MSLVPVQRPTLAPLRRTPTVTPDLGPVAEPFAPRRPARTGADPAVREYTPRLALRGISGHLAHATTGTTAWYAVAPRAWSMRPDDERDALMGALAGALARLQGRWLHWRVTWRPHAAAEWARRHDAWARPLPDVPGAVSWDAHLVGEQRRALTSPKAVKEVFLGVEVRGPRRGLGALGDALARRLGGARAADRRVDGELGADVRDIDAVLASSALGAAPLPAPRMLHLLYRSCALGLPAQSVLPAAPHGEWEREDVAAVDGLARWSADPYAPTVAVTGVVDGALVTRHVVVASMGRMGDIDVPGEDLPWMTVPDDLPVPVEWSARMRVLPRDRAARGLRQAADRVEAQRRHYEADHGRQVPSALVRGLEAAEQVRGDLETDSPLALRCEGWWRMAIPGRTEREALELFDEVRRRYAPKIAVERSEAQYRLAREFVPGEPLATTAFRRRMSLRHVATAVPQATDLIGDDHGPLLLRARTSGRLLAWDPWHDAGAGPTPVVGGPGAGKTFLLGAVAAQLVRSCGAFVTLLDPSGALGRLVDVPELGGHTRRLSLRDAPPGVLNPFTLVDDPPEPAATAEDAWRHAAGRRAALVVAVLAELLPAAVRSGAQVRPLLVQAVERVGHDRAHDAGEVVDALQHMGAEGERLAAALAPALAAAGALSGRCDQPWSATADRLLVVSTTGLAESGADDPVTSTLARLAAWLVRQRVHVREGSAPTLVGIDDVHRFTATPAGRTLVTGLVRDGRTRTVVTARQASDLLSLVPDDGDAIPWHDAFVGRTEPGNRADALRLLGVAPHEAQQLPGPADAPGEFHWRSGPHCEPVRVDLSGPHLAGLRAALGGGPR</sequence>
<organism evidence="2 3">
    <name type="scientific">Pseudonocardia dioxanivorans (strain ATCC 55486 / DSM 44775 / JCM 13855 / CB1190)</name>
    <dbReference type="NCBI Taxonomy" id="675635"/>
    <lineage>
        <taxon>Bacteria</taxon>
        <taxon>Bacillati</taxon>
        <taxon>Actinomycetota</taxon>
        <taxon>Actinomycetes</taxon>
        <taxon>Pseudonocardiales</taxon>
        <taxon>Pseudonocardiaceae</taxon>
        <taxon>Pseudonocardia</taxon>
    </lineage>
</organism>
<dbReference type="KEGG" id="pdx:Psed_6582"/>
<dbReference type="Proteomes" id="UP000007809">
    <property type="component" value="Chromosome"/>
</dbReference>
<dbReference type="AlphaFoldDB" id="F4CWH8"/>
<accession>F4CWH8</accession>
<evidence type="ECO:0000313" key="3">
    <source>
        <dbReference type="Proteomes" id="UP000007809"/>
    </source>
</evidence>
<proteinExistence type="predicted"/>
<reference evidence="2 3" key="1">
    <citation type="journal article" date="2011" name="J. Bacteriol.">
        <title>Genome sequence of the 1,4-dioxane-degrading Pseudonocardia dioxanivorans strain CB1190.</title>
        <authorList>
            <person name="Sales C.M."/>
            <person name="Mahendra S."/>
            <person name="Grostern A."/>
            <person name="Parales R.E."/>
            <person name="Goodwin L.A."/>
            <person name="Woyke T."/>
            <person name="Nolan M."/>
            <person name="Lapidus A."/>
            <person name="Chertkov O."/>
            <person name="Ovchinnikova G."/>
            <person name="Sczyrba A."/>
            <person name="Alvarez-Cohen L."/>
        </authorList>
    </citation>
    <scope>NUCLEOTIDE SEQUENCE [LARGE SCALE GENOMIC DNA]</scope>
    <source>
        <strain evidence="3">ATCC 55486 / DSM 44775 / JCM 13855 / CB1190</strain>
    </source>
</reference>
<evidence type="ECO:0000256" key="1">
    <source>
        <dbReference type="SAM" id="MobiDB-lite"/>
    </source>
</evidence>
<dbReference type="InterPro" id="IPR027417">
    <property type="entry name" value="P-loop_NTPase"/>
</dbReference>
<protein>
    <submittedName>
        <fullName evidence="2">Uncharacterized protein</fullName>
    </submittedName>
</protein>
<name>F4CWH8_PSEUX</name>
<gene>
    <name evidence="2" type="ordered locus">Psed_6582</name>
</gene>
<evidence type="ECO:0000313" key="2">
    <source>
        <dbReference type="EMBL" id="AEA28670.1"/>
    </source>
</evidence>